<comment type="caution">
    <text evidence="1">The sequence shown here is derived from an EMBL/GenBank/DDBJ whole genome shotgun (WGS) entry which is preliminary data.</text>
</comment>
<protein>
    <recommendedName>
        <fullName evidence="3">Mga helix-turn-helix domain-containing protein</fullName>
    </recommendedName>
</protein>
<dbReference type="Proteomes" id="UP001556617">
    <property type="component" value="Unassembled WGS sequence"/>
</dbReference>
<proteinExistence type="predicted"/>
<gene>
    <name evidence="1" type="ORF">AB3K24_04775</name>
</gene>
<dbReference type="RefSeq" id="WP_367974056.1">
    <property type="nucleotide sequence ID" value="NZ_JBFPEQ010000001.1"/>
</dbReference>
<evidence type="ECO:0000313" key="2">
    <source>
        <dbReference type="Proteomes" id="UP001556617"/>
    </source>
</evidence>
<accession>A0ABV3S2K9</accession>
<name>A0ABV3S2K9_9LACO</name>
<keyword evidence="2" id="KW-1185">Reference proteome</keyword>
<dbReference type="EMBL" id="JBFPER010000001">
    <property type="protein sequence ID" value="MEX0380663.1"/>
    <property type="molecule type" value="Genomic_DNA"/>
</dbReference>
<reference evidence="1 2" key="1">
    <citation type="submission" date="2024-07" db="EMBL/GenBank/DDBJ databases">
        <authorList>
            <person name="Yun M."/>
        </authorList>
    </citation>
    <scope>NUCLEOTIDE SEQUENCE [LARGE SCALE GENOMIC DNA]</scope>
    <source>
        <strain evidence="1 2">MS01</strain>
    </source>
</reference>
<organism evidence="1 2">
    <name type="scientific">Leuconostoc aquikimchii</name>
    <dbReference type="NCBI Taxonomy" id="3236804"/>
    <lineage>
        <taxon>Bacteria</taxon>
        <taxon>Bacillati</taxon>
        <taxon>Bacillota</taxon>
        <taxon>Bacilli</taxon>
        <taxon>Lactobacillales</taxon>
        <taxon>Lactobacillaceae</taxon>
        <taxon>Leuconostoc</taxon>
    </lineage>
</organism>
<evidence type="ECO:0000313" key="1">
    <source>
        <dbReference type="EMBL" id="MEX0380663.1"/>
    </source>
</evidence>
<evidence type="ECO:0008006" key="3">
    <source>
        <dbReference type="Google" id="ProtNLM"/>
    </source>
</evidence>
<sequence length="464" mass="54608">MQNLNLFLNKNDALKIELINYILENDFNSYDMRHLEIEFSISDYMLKETIDSLNVDLRNQLCFEWLFIEKGMVYQQYRMTRYHLYKIAKYYFSLSPLKIILEQRIIIGDFPKYTVMQAEYGWSASYFFAQRNQLISLVEDDSSFTYIQFVYASFTYFDSVPEFSRLVHRVSDEIFKFLIEKKLIDKRRYQHEKLLIEICVSEIINNGDTLFDNMKNQTKLSIQTTQCLPKTILSLIGNSESNYLIVLLNMLDSFDFLNKSDHYSYANQKDMNQIHKIIYPLVSSFFTTFDVETIEELSMNIARYTQRFSMKSQWVFSLEGQVAISYFRDIFPSVVYFSETLVEQINKNGELIPSKYLNFYLFNIISIMYEEITIAKVDAVKINVSFSATELTNEMISSMLKNHINHASVSFIKNAKNADIYLSDTINDDVTGEQVIWKKPPIISDWKALGELIISIKQNGKKIF</sequence>